<dbReference type="GO" id="GO:0004553">
    <property type="term" value="F:hydrolase activity, hydrolyzing O-glycosyl compounds"/>
    <property type="evidence" value="ECO:0007669"/>
    <property type="project" value="TreeGrafter"/>
</dbReference>
<dbReference type="SUPFAM" id="SSF51445">
    <property type="entry name" value="(Trans)glycosidases"/>
    <property type="match status" value="1"/>
</dbReference>
<dbReference type="PANTHER" id="PTHR12631">
    <property type="entry name" value="ALPHA-L-IDURONIDASE"/>
    <property type="match status" value="1"/>
</dbReference>
<evidence type="ECO:0000256" key="1">
    <source>
        <dbReference type="ARBA" id="ARBA00008875"/>
    </source>
</evidence>
<dbReference type="EMBL" id="JAENIK010000008">
    <property type="protein sequence ID" value="MBK1815326.1"/>
    <property type="molecule type" value="Genomic_DNA"/>
</dbReference>
<comment type="similarity">
    <text evidence="1">Belongs to the glycosyl hydrolase 39 family.</text>
</comment>
<dbReference type="RefSeq" id="WP_200350290.1">
    <property type="nucleotide sequence ID" value="NZ_BAABHZ010000012.1"/>
</dbReference>
<evidence type="ECO:0000313" key="6">
    <source>
        <dbReference type="EMBL" id="MBK1815326.1"/>
    </source>
</evidence>
<keyword evidence="3" id="KW-0326">Glycosidase</keyword>
<dbReference type="Gene3D" id="3.20.20.80">
    <property type="entry name" value="Glycosidases"/>
    <property type="match status" value="1"/>
</dbReference>
<dbReference type="Pfam" id="PF01229">
    <property type="entry name" value="Glyco_hydro_39"/>
    <property type="match status" value="1"/>
</dbReference>
<protein>
    <submittedName>
        <fullName evidence="6">Beta-galactosidase</fullName>
    </submittedName>
</protein>
<dbReference type="InterPro" id="IPR017853">
    <property type="entry name" value="GH"/>
</dbReference>
<organism evidence="6 7">
    <name type="scientific">Luteolibacter yonseiensis</name>
    <dbReference type="NCBI Taxonomy" id="1144680"/>
    <lineage>
        <taxon>Bacteria</taxon>
        <taxon>Pseudomonadati</taxon>
        <taxon>Verrucomicrobiota</taxon>
        <taxon>Verrucomicrobiia</taxon>
        <taxon>Verrucomicrobiales</taxon>
        <taxon>Verrucomicrobiaceae</taxon>
        <taxon>Luteolibacter</taxon>
    </lineage>
</organism>
<evidence type="ECO:0000256" key="3">
    <source>
        <dbReference type="ARBA" id="ARBA00023295"/>
    </source>
</evidence>
<evidence type="ECO:0000256" key="4">
    <source>
        <dbReference type="SAM" id="SignalP"/>
    </source>
</evidence>
<accession>A0A934R2Y3</accession>
<keyword evidence="4" id="KW-0732">Signal</keyword>
<evidence type="ECO:0000259" key="5">
    <source>
        <dbReference type="Pfam" id="PF01229"/>
    </source>
</evidence>
<keyword evidence="7" id="KW-1185">Reference proteome</keyword>
<dbReference type="Proteomes" id="UP000600139">
    <property type="component" value="Unassembled WGS sequence"/>
</dbReference>
<evidence type="ECO:0000256" key="2">
    <source>
        <dbReference type="ARBA" id="ARBA00022801"/>
    </source>
</evidence>
<keyword evidence="2" id="KW-0378">Hydrolase</keyword>
<proteinExistence type="inferred from homology"/>
<sequence length="570" mass="62126">MKIPFLIAFAFVVFPTLLPAADDPLELGPFGIGSCHVRGRNAGDSKTWIPQMREIGLRYLRSGGTGWSMVQPEKERFDFKELDEQLDYFSQQGILTGGLLLGNPGWNTADAPGSLPVNNLAGWSEYVSEIVKHTRGRVKWWEVWNEPPNFTGRDQTPADYAKIVISAYDAAKAADPACRVGLAAKSSHVQYLEAVIEAGAKDHFDYITLHPYEILDGIADDAGTEAVFMNIVPVVRKMLAAKNPAKKDVPILFTELGCDAEKKGADVQANVLVKAYAMGIAQGVSCIHWFEGMDGDSGPMGLIDASGKPRPSYTALAQMIRHLGQKPGYLGWVLMNGKNPAFAFQGAAGPVLVAWTSRKTRDEIRFSKPVGFVNPRTGQETRADKLTLTSAPVLVLGVPEDLLKQAASNKNKPLPWGGDYREEKSVSVTIGERQVEKGLHTFAGDSVAQAVVAYGGPARSGNVPGGNVFVVDPGFLSYTATPVPIEITAVVRRNEANDNAGFKLVYESTSGLKTAASGWYTVPDNEKWHTVKWQLDDARFVNYWGYNFALESDGPKYGGYYLQSVTVTKR</sequence>
<name>A0A934R2Y3_9BACT</name>
<reference evidence="6" key="1">
    <citation type="submission" date="2021-01" db="EMBL/GenBank/DDBJ databases">
        <title>Modified the classification status of verrucomicrobia.</title>
        <authorList>
            <person name="Feng X."/>
        </authorList>
    </citation>
    <scope>NUCLEOTIDE SEQUENCE</scope>
    <source>
        <strain evidence="6">JCM 18052</strain>
    </source>
</reference>
<dbReference type="InterPro" id="IPR049166">
    <property type="entry name" value="GH39_cat"/>
</dbReference>
<comment type="caution">
    <text evidence="6">The sequence shown here is derived from an EMBL/GenBank/DDBJ whole genome shotgun (WGS) entry which is preliminary data.</text>
</comment>
<feature type="signal peptide" evidence="4">
    <location>
        <begin position="1"/>
        <end position="20"/>
    </location>
</feature>
<dbReference type="AlphaFoldDB" id="A0A934R2Y3"/>
<gene>
    <name evidence="6" type="ORF">JIN84_06860</name>
</gene>
<dbReference type="PANTHER" id="PTHR12631:SF10">
    <property type="entry name" value="BETA-XYLOSIDASE-LIKE PROTEIN-RELATED"/>
    <property type="match status" value="1"/>
</dbReference>
<feature type="domain" description="Glycosyl hydrolases family 39 N-terminal catalytic" evidence="5">
    <location>
        <begin position="54"/>
        <end position="256"/>
    </location>
</feature>
<feature type="chain" id="PRO_5037529282" evidence="4">
    <location>
        <begin position="21"/>
        <end position="570"/>
    </location>
</feature>
<dbReference type="InterPro" id="IPR051923">
    <property type="entry name" value="Glycosyl_Hydrolase_39"/>
</dbReference>
<evidence type="ECO:0000313" key="7">
    <source>
        <dbReference type="Proteomes" id="UP000600139"/>
    </source>
</evidence>